<dbReference type="Gene3D" id="3.40.50.1390">
    <property type="entry name" value="Resolvase, N-terminal catalytic domain"/>
    <property type="match status" value="1"/>
</dbReference>
<dbReference type="InterPro" id="IPR036162">
    <property type="entry name" value="Resolvase-like_N_sf"/>
</dbReference>
<evidence type="ECO:0000259" key="2">
    <source>
        <dbReference type="PROSITE" id="PS51737"/>
    </source>
</evidence>
<organism evidence="3 4">
    <name type="scientific">Streptomyces cahuitamycinicus</name>
    <dbReference type="NCBI Taxonomy" id="2070367"/>
    <lineage>
        <taxon>Bacteria</taxon>
        <taxon>Bacillati</taxon>
        <taxon>Actinomycetota</taxon>
        <taxon>Actinomycetes</taxon>
        <taxon>Kitasatosporales</taxon>
        <taxon>Streptomycetaceae</taxon>
        <taxon>Streptomyces</taxon>
    </lineage>
</organism>
<dbReference type="GO" id="GO:0000150">
    <property type="term" value="F:DNA strand exchange activity"/>
    <property type="evidence" value="ECO:0007669"/>
    <property type="project" value="InterPro"/>
</dbReference>
<dbReference type="EMBL" id="POUC01000191">
    <property type="protein sequence ID" value="PNG19728.1"/>
    <property type="molecule type" value="Genomic_DNA"/>
</dbReference>
<dbReference type="PANTHER" id="PTHR30461">
    <property type="entry name" value="DNA-INVERTASE FROM LAMBDOID PROPHAGE"/>
    <property type="match status" value="1"/>
</dbReference>
<gene>
    <name evidence="3" type="ORF">C1J00_23990</name>
</gene>
<name>A0A2N8TL43_9ACTN</name>
<dbReference type="PANTHER" id="PTHR30461:SF23">
    <property type="entry name" value="DNA RECOMBINASE-RELATED"/>
    <property type="match status" value="1"/>
</dbReference>
<evidence type="ECO:0000313" key="4">
    <source>
        <dbReference type="Proteomes" id="UP000235943"/>
    </source>
</evidence>
<dbReference type="Pfam" id="PF00239">
    <property type="entry name" value="Resolvase"/>
    <property type="match status" value="1"/>
</dbReference>
<dbReference type="PROSITE" id="PS51737">
    <property type="entry name" value="RECOMBINASE_DNA_BIND"/>
    <property type="match status" value="1"/>
</dbReference>
<dbReference type="Proteomes" id="UP000235943">
    <property type="component" value="Unassembled WGS sequence"/>
</dbReference>
<evidence type="ECO:0000313" key="3">
    <source>
        <dbReference type="EMBL" id="PNG19728.1"/>
    </source>
</evidence>
<dbReference type="InterPro" id="IPR011109">
    <property type="entry name" value="DNA_bind_recombinase_dom"/>
</dbReference>
<dbReference type="InterPro" id="IPR038109">
    <property type="entry name" value="DNA_bind_recomb_sf"/>
</dbReference>
<dbReference type="Pfam" id="PF07508">
    <property type="entry name" value="Recombinase"/>
    <property type="match status" value="1"/>
</dbReference>
<dbReference type="RefSeq" id="WP_102911124.1">
    <property type="nucleotide sequence ID" value="NZ_POUC01000191.1"/>
</dbReference>
<dbReference type="GO" id="GO:0003677">
    <property type="term" value="F:DNA binding"/>
    <property type="evidence" value="ECO:0007669"/>
    <property type="project" value="InterPro"/>
</dbReference>
<feature type="coiled-coil region" evidence="1">
    <location>
        <begin position="361"/>
        <end position="395"/>
    </location>
</feature>
<dbReference type="SUPFAM" id="SSF53041">
    <property type="entry name" value="Resolvase-like"/>
    <property type="match status" value="1"/>
</dbReference>
<comment type="caution">
    <text evidence="3">The sequence shown here is derived from an EMBL/GenBank/DDBJ whole genome shotgun (WGS) entry which is preliminary data.</text>
</comment>
<proteinExistence type="predicted"/>
<keyword evidence="4" id="KW-1185">Reference proteome</keyword>
<reference evidence="3 4" key="1">
    <citation type="submission" date="2018-01" db="EMBL/GenBank/DDBJ databases">
        <title>Draft genome sequence of Streptomyces sp. 13K301.</title>
        <authorList>
            <person name="Sahin N."/>
            <person name="Saygin H."/>
            <person name="Ay H."/>
        </authorList>
    </citation>
    <scope>NUCLEOTIDE SEQUENCE [LARGE SCALE GENOMIC DNA]</scope>
    <source>
        <strain evidence="3 4">13K301</strain>
    </source>
</reference>
<protein>
    <recommendedName>
        <fullName evidence="2">Recombinase domain-containing protein</fullName>
    </recommendedName>
</protein>
<accession>A0A2N8TL43</accession>
<dbReference type="InterPro" id="IPR050639">
    <property type="entry name" value="SSR_resolvase"/>
</dbReference>
<dbReference type="CDD" id="cd00338">
    <property type="entry name" value="Ser_Recombinase"/>
    <property type="match status" value="1"/>
</dbReference>
<dbReference type="SMART" id="SM00857">
    <property type="entry name" value="Resolvase"/>
    <property type="match status" value="1"/>
</dbReference>
<dbReference type="AlphaFoldDB" id="A0A2N8TL43"/>
<feature type="domain" description="Recombinase" evidence="2">
    <location>
        <begin position="175"/>
        <end position="286"/>
    </location>
</feature>
<evidence type="ECO:0000256" key="1">
    <source>
        <dbReference type="SAM" id="Coils"/>
    </source>
</evidence>
<sequence>MPIAPEYLHMVHPDTTFDALLYGRASRDPRKKGRSVADQIATGREMCEAFNWPIAEVFDQDVDRSASRHAKRKRRDFEALIEAIEAGRGRIVVAFEASRYYRDVEAYILLRNACMNNNVLLCYNGQVYDLSKREDRKATAMDAIAAEDEAEGIRDRNLRTTRATAKKGTPHGRILYGYARRYDPDTGELIEQYAHPDRGPIVLEIFERIAAGETEYSIVQSLREKGERLPGIKWDYYHLRTMLRNPGYAGQRVFQGEVVGKATWPALVPQELFDQVQQIVSNPARLTTKDWSVKHLLSGIGRCGECSHHPHLRTMKTRRGARAYQCSEGYHTMMRTELLEGYVEEALLGWLRTRAADAFRTDEQQARAAKARVRLKALEAQLEQAREKAETFDEETGEPKLSLESFARQEAKLLPLIKQAKQDTEVVEAPPVVRGLIAAEDVEDRWEALTVEQQRAVVRACVNVRLNRARARGVRSIEPGRITLVFAGEEGFTAQLRHVRVSAHAKGRAPASGASPGTG</sequence>
<dbReference type="InterPro" id="IPR006119">
    <property type="entry name" value="Resolv_N"/>
</dbReference>
<keyword evidence="1" id="KW-0175">Coiled coil</keyword>
<dbReference type="OrthoDB" id="4500247at2"/>
<dbReference type="Gene3D" id="3.90.1750.20">
    <property type="entry name" value="Putative Large Serine Recombinase, Chain B, Domain 2"/>
    <property type="match status" value="1"/>
</dbReference>